<reference evidence="1" key="2">
    <citation type="submission" date="2023-05" db="EMBL/GenBank/DDBJ databases">
        <authorList>
            <consortium name="Lawrence Berkeley National Laboratory"/>
            <person name="Steindorff A."/>
            <person name="Hensen N."/>
            <person name="Bonometti L."/>
            <person name="Westerberg I."/>
            <person name="Brannstrom I.O."/>
            <person name="Guillou S."/>
            <person name="Cros-Aarteil S."/>
            <person name="Calhoun S."/>
            <person name="Haridas S."/>
            <person name="Kuo A."/>
            <person name="Mondo S."/>
            <person name="Pangilinan J."/>
            <person name="Riley R."/>
            <person name="Labutti K."/>
            <person name="Andreopoulos B."/>
            <person name="Lipzen A."/>
            <person name="Chen C."/>
            <person name="Yanf M."/>
            <person name="Daum C."/>
            <person name="Ng V."/>
            <person name="Clum A."/>
            <person name="Ohm R."/>
            <person name="Martin F."/>
            <person name="Silar P."/>
            <person name="Natvig D."/>
            <person name="Lalanne C."/>
            <person name="Gautier V."/>
            <person name="Ament-Velasquez S.L."/>
            <person name="Kruys A."/>
            <person name="Hutchinson M.I."/>
            <person name="Powell A.J."/>
            <person name="Barry K."/>
            <person name="Miller A.N."/>
            <person name="Grigoriev I.V."/>
            <person name="Debuchy R."/>
            <person name="Gladieux P."/>
            <person name="Thoren M.H."/>
            <person name="Johannesson H."/>
        </authorList>
    </citation>
    <scope>NUCLEOTIDE SEQUENCE</scope>
    <source>
        <strain evidence="1">CBS 990.96</strain>
    </source>
</reference>
<comment type="caution">
    <text evidence="1">The sequence shown here is derived from an EMBL/GenBank/DDBJ whole genome shotgun (WGS) entry which is preliminary data.</text>
</comment>
<organism evidence="1 2">
    <name type="scientific">Podospora fimiseda</name>
    <dbReference type="NCBI Taxonomy" id="252190"/>
    <lineage>
        <taxon>Eukaryota</taxon>
        <taxon>Fungi</taxon>
        <taxon>Dikarya</taxon>
        <taxon>Ascomycota</taxon>
        <taxon>Pezizomycotina</taxon>
        <taxon>Sordariomycetes</taxon>
        <taxon>Sordariomycetidae</taxon>
        <taxon>Sordariales</taxon>
        <taxon>Podosporaceae</taxon>
        <taxon>Podospora</taxon>
    </lineage>
</organism>
<keyword evidence="2" id="KW-1185">Reference proteome</keyword>
<gene>
    <name evidence="1" type="ORF">QBC38DRAFT_168692</name>
</gene>
<proteinExistence type="predicted"/>
<protein>
    <submittedName>
        <fullName evidence="1">Uncharacterized protein</fullName>
    </submittedName>
</protein>
<accession>A0AAN7BRD1</accession>
<evidence type="ECO:0000313" key="1">
    <source>
        <dbReference type="EMBL" id="KAK4228104.1"/>
    </source>
</evidence>
<name>A0AAN7BRD1_9PEZI</name>
<evidence type="ECO:0000313" key="2">
    <source>
        <dbReference type="Proteomes" id="UP001301958"/>
    </source>
</evidence>
<dbReference type="AlphaFoldDB" id="A0AAN7BRD1"/>
<dbReference type="EMBL" id="MU865323">
    <property type="protein sequence ID" value="KAK4228104.1"/>
    <property type="molecule type" value="Genomic_DNA"/>
</dbReference>
<reference evidence="1" key="1">
    <citation type="journal article" date="2023" name="Mol. Phylogenet. Evol.">
        <title>Genome-scale phylogeny and comparative genomics of the fungal order Sordariales.</title>
        <authorList>
            <person name="Hensen N."/>
            <person name="Bonometti L."/>
            <person name="Westerberg I."/>
            <person name="Brannstrom I.O."/>
            <person name="Guillou S."/>
            <person name="Cros-Aarteil S."/>
            <person name="Calhoun S."/>
            <person name="Haridas S."/>
            <person name="Kuo A."/>
            <person name="Mondo S."/>
            <person name="Pangilinan J."/>
            <person name="Riley R."/>
            <person name="LaButti K."/>
            <person name="Andreopoulos B."/>
            <person name="Lipzen A."/>
            <person name="Chen C."/>
            <person name="Yan M."/>
            <person name="Daum C."/>
            <person name="Ng V."/>
            <person name="Clum A."/>
            <person name="Steindorff A."/>
            <person name="Ohm R.A."/>
            <person name="Martin F."/>
            <person name="Silar P."/>
            <person name="Natvig D.O."/>
            <person name="Lalanne C."/>
            <person name="Gautier V."/>
            <person name="Ament-Velasquez S.L."/>
            <person name="Kruys A."/>
            <person name="Hutchinson M.I."/>
            <person name="Powell A.J."/>
            <person name="Barry K."/>
            <person name="Miller A.N."/>
            <person name="Grigoriev I.V."/>
            <person name="Debuchy R."/>
            <person name="Gladieux P."/>
            <person name="Hiltunen Thoren M."/>
            <person name="Johannesson H."/>
        </authorList>
    </citation>
    <scope>NUCLEOTIDE SEQUENCE</scope>
    <source>
        <strain evidence="1">CBS 990.96</strain>
    </source>
</reference>
<dbReference type="Proteomes" id="UP001301958">
    <property type="component" value="Unassembled WGS sequence"/>
</dbReference>
<sequence>MPSITTLTKQTILAYASAISIASNPSSPSTLSEAATAMSTFYLPNVTAFTLGSITIIPNQTVFIQGTEWTLQKYNSSGIGTDFRLDHYKIDPVSESSAIAWITYRMVVPGLEAEGTTRKGKGVGSNNGWKFTNVYGFRVLLDGRQGWEWTNADGEYTELLKRYPEFLS</sequence>